<dbReference type="EMBL" id="FORT01000014">
    <property type="protein sequence ID" value="SFK48200.1"/>
    <property type="molecule type" value="Genomic_DNA"/>
</dbReference>
<dbReference type="AlphaFoldDB" id="A0A1I3ZWD3"/>
<name>A0A1I3ZWD3_9BACL</name>
<sequence length="62" mass="7107">MEPILDLMVGGIFKFILWVLVPLLLMTVIFGKVLFRLPKPIRAIIYLGAGYGCWFLYAQYAI</sequence>
<keyword evidence="1" id="KW-0472">Membrane</keyword>
<dbReference type="STRING" id="1884381.SAMN05518846_11424"/>
<dbReference type="Proteomes" id="UP000198915">
    <property type="component" value="Unassembled WGS sequence"/>
</dbReference>
<dbReference type="RefSeq" id="WP_092273117.1">
    <property type="nucleotide sequence ID" value="NZ_CP176856.1"/>
</dbReference>
<reference evidence="3" key="1">
    <citation type="submission" date="2016-10" db="EMBL/GenBank/DDBJ databases">
        <authorList>
            <person name="Varghese N."/>
            <person name="Submissions S."/>
        </authorList>
    </citation>
    <scope>NUCLEOTIDE SEQUENCE [LARGE SCALE GENOMIC DNA]</scope>
    <source>
        <strain evidence="3">OK042</strain>
    </source>
</reference>
<evidence type="ECO:0000313" key="3">
    <source>
        <dbReference type="Proteomes" id="UP000198915"/>
    </source>
</evidence>
<evidence type="ECO:0000256" key="1">
    <source>
        <dbReference type="SAM" id="Phobius"/>
    </source>
</evidence>
<evidence type="ECO:0000313" key="2">
    <source>
        <dbReference type="EMBL" id="SFK48200.1"/>
    </source>
</evidence>
<keyword evidence="3" id="KW-1185">Reference proteome</keyword>
<keyword evidence="1" id="KW-0812">Transmembrane</keyword>
<dbReference type="GeneID" id="301133156"/>
<feature type="transmembrane region" description="Helical" evidence="1">
    <location>
        <begin position="12"/>
        <end position="31"/>
    </location>
</feature>
<keyword evidence="1" id="KW-1133">Transmembrane helix</keyword>
<organism evidence="2 3">
    <name type="scientific">Brevibacillus centrosporus</name>
    <dbReference type="NCBI Taxonomy" id="54910"/>
    <lineage>
        <taxon>Bacteria</taxon>
        <taxon>Bacillati</taxon>
        <taxon>Bacillota</taxon>
        <taxon>Bacilli</taxon>
        <taxon>Bacillales</taxon>
        <taxon>Paenibacillaceae</taxon>
        <taxon>Brevibacillus</taxon>
    </lineage>
</organism>
<gene>
    <name evidence="2" type="ORF">SAMN05518846_11424</name>
</gene>
<feature type="transmembrane region" description="Helical" evidence="1">
    <location>
        <begin position="43"/>
        <end position="60"/>
    </location>
</feature>
<protein>
    <submittedName>
        <fullName evidence="2">Uncharacterized protein</fullName>
    </submittedName>
</protein>
<proteinExistence type="predicted"/>
<accession>A0A1I3ZWD3</accession>